<dbReference type="AlphaFoldDB" id="A0A7C9PEI9"/>
<feature type="region of interest" description="Disordered" evidence="1">
    <location>
        <begin position="1"/>
        <end position="30"/>
    </location>
</feature>
<evidence type="ECO:0000256" key="1">
    <source>
        <dbReference type="SAM" id="MobiDB-lite"/>
    </source>
</evidence>
<gene>
    <name evidence="2" type="ORF">G3A44_01645</name>
</gene>
<evidence type="ECO:0000313" key="3">
    <source>
        <dbReference type="Proteomes" id="UP000484255"/>
    </source>
</evidence>
<comment type="caution">
    <text evidence="2">The sequence shown here is derived from an EMBL/GenBank/DDBJ whole genome shotgun (WGS) entry which is preliminary data.</text>
</comment>
<evidence type="ECO:0000313" key="2">
    <source>
        <dbReference type="EMBL" id="NDY89893.1"/>
    </source>
</evidence>
<dbReference type="EMBL" id="JAAGOH010000001">
    <property type="protein sequence ID" value="NDY89893.1"/>
    <property type="molecule type" value="Genomic_DNA"/>
</dbReference>
<proteinExistence type="predicted"/>
<sequence length="152" mass="16314">MSKPRGGPPDLPPQPEGKPPARPVPQPWPGEERLRRLAAWAAQALGGRLRQITPPGATPNFWTCQLDLPAGRVLLLVTEEGAWALAGSAAPGALEFTWHEGLATFLAAQGVNLLTPAQLAGPVDPGWPGCAAADLHYWRPTQLGQALFHWWD</sequence>
<keyword evidence="3" id="KW-1185">Reference proteome</keyword>
<organism evidence="2 3">
    <name type="scientific">Ideonella livida</name>
    <dbReference type="NCBI Taxonomy" id="2707176"/>
    <lineage>
        <taxon>Bacteria</taxon>
        <taxon>Pseudomonadati</taxon>
        <taxon>Pseudomonadota</taxon>
        <taxon>Betaproteobacteria</taxon>
        <taxon>Burkholderiales</taxon>
        <taxon>Sphaerotilaceae</taxon>
        <taxon>Ideonella</taxon>
    </lineage>
</organism>
<protein>
    <submittedName>
        <fullName evidence="2">Uncharacterized protein</fullName>
    </submittedName>
</protein>
<name>A0A7C9PEI9_9BURK</name>
<reference evidence="2 3" key="1">
    <citation type="submission" date="2020-02" db="EMBL/GenBank/DDBJ databases">
        <title>Ideonella bacterium strain TBM-1.</title>
        <authorList>
            <person name="Chen W.-M."/>
        </authorList>
    </citation>
    <scope>NUCLEOTIDE SEQUENCE [LARGE SCALE GENOMIC DNA]</scope>
    <source>
        <strain evidence="2 3">TBM-1</strain>
    </source>
</reference>
<dbReference type="Proteomes" id="UP000484255">
    <property type="component" value="Unassembled WGS sequence"/>
</dbReference>
<accession>A0A7C9PEI9</accession>
<dbReference type="RefSeq" id="WP_163455738.1">
    <property type="nucleotide sequence ID" value="NZ_JAAGOH010000001.1"/>
</dbReference>
<feature type="compositionally biased region" description="Pro residues" evidence="1">
    <location>
        <begin position="1"/>
        <end position="28"/>
    </location>
</feature>